<organism evidence="2 3">
    <name type="scientific">Trichocladium antarcticum</name>
    <dbReference type="NCBI Taxonomy" id="1450529"/>
    <lineage>
        <taxon>Eukaryota</taxon>
        <taxon>Fungi</taxon>
        <taxon>Dikarya</taxon>
        <taxon>Ascomycota</taxon>
        <taxon>Pezizomycotina</taxon>
        <taxon>Sordariomycetes</taxon>
        <taxon>Sordariomycetidae</taxon>
        <taxon>Sordariales</taxon>
        <taxon>Chaetomiaceae</taxon>
        <taxon>Trichocladium</taxon>
    </lineage>
</organism>
<sequence>MTSISAPDWTSNKSSADTLQTTRMRHPIRQSSQKQCPHAHWLGSQQACSISQEGRTAVPPPISHGQAYRPTDRRTGKRTSISIPPASGRDETVLLSVTRTNHPYHHATAPKPPSTNNPFHKPNTSYPLTDCIAGVVQTMPQTLPSYQAGSHRTGTNSHARCVRDFRVLVCPR</sequence>
<protein>
    <submittedName>
        <fullName evidence="2">Uncharacterized protein</fullName>
    </submittedName>
</protein>
<accession>A0AAN6UKZ6</accession>
<comment type="caution">
    <text evidence="2">The sequence shown here is derived from an EMBL/GenBank/DDBJ whole genome shotgun (WGS) entry which is preliminary data.</text>
</comment>
<feature type="region of interest" description="Disordered" evidence="1">
    <location>
        <begin position="55"/>
        <end position="87"/>
    </location>
</feature>
<dbReference type="EMBL" id="MU853407">
    <property type="protein sequence ID" value="KAK4134957.1"/>
    <property type="molecule type" value="Genomic_DNA"/>
</dbReference>
<gene>
    <name evidence="2" type="ORF">BT67DRAFT_441391</name>
</gene>
<evidence type="ECO:0000313" key="2">
    <source>
        <dbReference type="EMBL" id="KAK4134957.1"/>
    </source>
</evidence>
<dbReference type="AlphaFoldDB" id="A0AAN6UKZ6"/>
<evidence type="ECO:0000256" key="1">
    <source>
        <dbReference type="SAM" id="MobiDB-lite"/>
    </source>
</evidence>
<feature type="region of interest" description="Disordered" evidence="1">
    <location>
        <begin position="1"/>
        <end position="21"/>
    </location>
</feature>
<dbReference type="Proteomes" id="UP001304895">
    <property type="component" value="Unassembled WGS sequence"/>
</dbReference>
<proteinExistence type="predicted"/>
<name>A0AAN6UKZ6_9PEZI</name>
<evidence type="ECO:0000313" key="3">
    <source>
        <dbReference type="Proteomes" id="UP001304895"/>
    </source>
</evidence>
<keyword evidence="3" id="KW-1185">Reference proteome</keyword>
<feature type="region of interest" description="Disordered" evidence="1">
    <location>
        <begin position="103"/>
        <end position="123"/>
    </location>
</feature>
<reference evidence="2" key="1">
    <citation type="journal article" date="2023" name="Mol. Phylogenet. Evol.">
        <title>Genome-scale phylogeny and comparative genomics of the fungal order Sordariales.</title>
        <authorList>
            <person name="Hensen N."/>
            <person name="Bonometti L."/>
            <person name="Westerberg I."/>
            <person name="Brannstrom I.O."/>
            <person name="Guillou S."/>
            <person name="Cros-Aarteil S."/>
            <person name="Calhoun S."/>
            <person name="Haridas S."/>
            <person name="Kuo A."/>
            <person name="Mondo S."/>
            <person name="Pangilinan J."/>
            <person name="Riley R."/>
            <person name="LaButti K."/>
            <person name="Andreopoulos B."/>
            <person name="Lipzen A."/>
            <person name="Chen C."/>
            <person name="Yan M."/>
            <person name="Daum C."/>
            <person name="Ng V."/>
            <person name="Clum A."/>
            <person name="Steindorff A."/>
            <person name="Ohm R.A."/>
            <person name="Martin F."/>
            <person name="Silar P."/>
            <person name="Natvig D.O."/>
            <person name="Lalanne C."/>
            <person name="Gautier V."/>
            <person name="Ament-Velasquez S.L."/>
            <person name="Kruys A."/>
            <person name="Hutchinson M.I."/>
            <person name="Powell A.J."/>
            <person name="Barry K."/>
            <person name="Miller A.N."/>
            <person name="Grigoriev I.V."/>
            <person name="Debuchy R."/>
            <person name="Gladieux P."/>
            <person name="Hiltunen Thoren M."/>
            <person name="Johannesson H."/>
        </authorList>
    </citation>
    <scope>NUCLEOTIDE SEQUENCE</scope>
    <source>
        <strain evidence="2">CBS 123565</strain>
    </source>
</reference>
<reference evidence="2" key="2">
    <citation type="submission" date="2023-05" db="EMBL/GenBank/DDBJ databases">
        <authorList>
            <consortium name="Lawrence Berkeley National Laboratory"/>
            <person name="Steindorff A."/>
            <person name="Hensen N."/>
            <person name="Bonometti L."/>
            <person name="Westerberg I."/>
            <person name="Brannstrom I.O."/>
            <person name="Guillou S."/>
            <person name="Cros-Aarteil S."/>
            <person name="Calhoun S."/>
            <person name="Haridas S."/>
            <person name="Kuo A."/>
            <person name="Mondo S."/>
            <person name="Pangilinan J."/>
            <person name="Riley R."/>
            <person name="Labutti K."/>
            <person name="Andreopoulos B."/>
            <person name="Lipzen A."/>
            <person name="Chen C."/>
            <person name="Yanf M."/>
            <person name="Daum C."/>
            <person name="Ng V."/>
            <person name="Clum A."/>
            <person name="Ohm R."/>
            <person name="Martin F."/>
            <person name="Silar P."/>
            <person name="Natvig D."/>
            <person name="Lalanne C."/>
            <person name="Gautier V."/>
            <person name="Ament-Velasquez S.L."/>
            <person name="Kruys A."/>
            <person name="Hutchinson M.I."/>
            <person name="Powell A.J."/>
            <person name="Barry K."/>
            <person name="Miller A.N."/>
            <person name="Grigoriev I.V."/>
            <person name="Debuchy R."/>
            <person name="Gladieux P."/>
            <person name="Thoren M.H."/>
            <person name="Johannesson H."/>
        </authorList>
    </citation>
    <scope>NUCLEOTIDE SEQUENCE</scope>
    <source>
        <strain evidence="2">CBS 123565</strain>
    </source>
</reference>